<dbReference type="KEGG" id="lrs:PX52LOC_06314"/>
<reference evidence="3" key="1">
    <citation type="submission" date="2019-08" db="EMBL/GenBank/DDBJ databases">
        <title>Limnoglobus roseus gen. nov., sp. nov., a novel freshwater planctomycete with a giant genome from the family Gemmataceae.</title>
        <authorList>
            <person name="Kulichevskaya I.S."/>
            <person name="Naumoff D.G."/>
            <person name="Miroshnikov K."/>
            <person name="Ivanova A."/>
            <person name="Philippov D.A."/>
            <person name="Hakobyan A."/>
            <person name="Rijpstra I.C."/>
            <person name="Sinninghe Damste J.S."/>
            <person name="Liesack W."/>
            <person name="Dedysh S.N."/>
        </authorList>
    </citation>
    <scope>NUCLEOTIDE SEQUENCE [LARGE SCALE GENOMIC DNA]</scope>
    <source>
        <strain evidence="3">PX52</strain>
    </source>
</reference>
<dbReference type="Gene3D" id="2.20.28.160">
    <property type="match status" value="1"/>
</dbReference>
<evidence type="ECO:0000256" key="1">
    <source>
        <dbReference type="SAM" id="Phobius"/>
    </source>
</evidence>
<name>A0A5C1ANE7_9BACT</name>
<keyword evidence="1" id="KW-0812">Transmembrane</keyword>
<dbReference type="AlphaFoldDB" id="A0A5C1ANE7"/>
<dbReference type="Proteomes" id="UP000324974">
    <property type="component" value="Chromosome"/>
</dbReference>
<evidence type="ECO:0000313" key="2">
    <source>
        <dbReference type="EMBL" id="QEL19252.1"/>
    </source>
</evidence>
<sequence length="257" mass="28128">MPVSLICPECDARVNGPDAIIGKRVRCPQCHSPFVARVPKTVVKELPFDSAPRPQSLEPPAANKRLPRWVWVLGGVSIVVVSFAAVLLLPRPSSRSTRPTGPVTPRVLHPSSVPWVPYRGKGFEVDLPGEPSPAKTPHRIPTLDQTTLELKVGYFRYYVHTRPHPSPMNPGAELWQLADGITQAVFAVQSASRKTLIVAGNPAIQLKVETVSAHGLLRLIPIGSMLLILAVESPDDLDETRPEVSRFFQSFKPTAAR</sequence>
<keyword evidence="3" id="KW-1185">Reference proteome</keyword>
<dbReference type="EMBL" id="CP042425">
    <property type="protein sequence ID" value="QEL19252.1"/>
    <property type="molecule type" value="Genomic_DNA"/>
</dbReference>
<evidence type="ECO:0000313" key="3">
    <source>
        <dbReference type="Proteomes" id="UP000324974"/>
    </source>
</evidence>
<organism evidence="2 3">
    <name type="scientific">Limnoglobus roseus</name>
    <dbReference type="NCBI Taxonomy" id="2598579"/>
    <lineage>
        <taxon>Bacteria</taxon>
        <taxon>Pseudomonadati</taxon>
        <taxon>Planctomycetota</taxon>
        <taxon>Planctomycetia</taxon>
        <taxon>Gemmatales</taxon>
        <taxon>Gemmataceae</taxon>
        <taxon>Limnoglobus</taxon>
    </lineage>
</organism>
<gene>
    <name evidence="2" type="ORF">PX52LOC_06314</name>
</gene>
<proteinExistence type="predicted"/>
<keyword evidence="1" id="KW-1133">Transmembrane helix</keyword>
<feature type="transmembrane region" description="Helical" evidence="1">
    <location>
        <begin position="69"/>
        <end position="89"/>
    </location>
</feature>
<accession>A0A5C1ANE7</accession>
<protein>
    <submittedName>
        <fullName evidence="2">TIGR03067 domain-containing protein</fullName>
    </submittedName>
</protein>
<keyword evidence="1" id="KW-0472">Membrane</keyword>